<reference evidence="1 2" key="1">
    <citation type="journal article" date="2003" name="Genome Res.">
        <title>Comparative complete genome sequence analysis of the amino acid replacements responsible for the thermostability of Corynebacterium efficiens.</title>
        <authorList>
            <person name="Nishio Y."/>
            <person name="Nakamura Y."/>
            <person name="Kawarabayasi Y."/>
            <person name="Usuda Y."/>
            <person name="Kimura E."/>
            <person name="Sugimoto S."/>
            <person name="Matsui K."/>
            <person name="Yamagishi A."/>
            <person name="Kikuchi H."/>
            <person name="Ikeo K."/>
            <person name="Gojobori T."/>
        </authorList>
    </citation>
    <scope>NUCLEOTIDE SEQUENCE [LARGE SCALE GENOMIC DNA]</scope>
    <source>
        <strain evidence="2">DSM 44549 / YS-314 / AJ 12310 / JCM 11189 / NBRC 100395</strain>
    </source>
</reference>
<sequence>MGVPVELIFTGVRLALGLLETGAIEFLVTFALGTCLHLHLQRRLWGSNNRYVRPTSLTYQWGSR</sequence>
<accession>Q8FUI6</accession>
<keyword evidence="2" id="KW-1185">Reference proteome</keyword>
<dbReference type="Proteomes" id="UP000001409">
    <property type="component" value="Chromosome"/>
</dbReference>
<organism evidence="1 2">
    <name type="scientific">Corynebacterium efficiens (strain DSM 44549 / YS-314 / AJ 12310 / JCM 11189 / NBRC 100395)</name>
    <dbReference type="NCBI Taxonomy" id="196164"/>
    <lineage>
        <taxon>Bacteria</taxon>
        <taxon>Bacillati</taxon>
        <taxon>Actinomycetota</taxon>
        <taxon>Actinomycetes</taxon>
        <taxon>Mycobacteriales</taxon>
        <taxon>Corynebacteriaceae</taxon>
        <taxon>Corynebacterium</taxon>
    </lineage>
</organism>
<protein>
    <submittedName>
        <fullName evidence="1">Uncharacterized protein</fullName>
    </submittedName>
</protein>
<dbReference type="EMBL" id="BA000035">
    <property type="protein sequence ID" value="BAC16842.1"/>
    <property type="molecule type" value="Genomic_DNA"/>
</dbReference>
<dbReference type="AlphaFoldDB" id="Q8FUI6"/>
<dbReference type="KEGG" id="cef:CE0032"/>
<name>Q8FUI6_COREF</name>
<dbReference type="HOGENOM" id="CLU_2860083_0_0_11"/>
<evidence type="ECO:0000313" key="1">
    <source>
        <dbReference type="EMBL" id="BAC16842.1"/>
    </source>
</evidence>
<accession>C8NRS2</accession>
<evidence type="ECO:0000313" key="2">
    <source>
        <dbReference type="Proteomes" id="UP000001409"/>
    </source>
</evidence>
<proteinExistence type="predicted"/>